<dbReference type="EMBL" id="JBFSSG010000001">
    <property type="protein sequence ID" value="MEZ8719784.1"/>
    <property type="molecule type" value="Genomic_DNA"/>
</dbReference>
<evidence type="ECO:0008006" key="3">
    <source>
        <dbReference type="Google" id="ProtNLM"/>
    </source>
</evidence>
<evidence type="ECO:0000313" key="2">
    <source>
        <dbReference type="Proteomes" id="UP001570071"/>
    </source>
</evidence>
<protein>
    <recommendedName>
        <fullName evidence="3">DUF1828 domain-containing protein</fullName>
    </recommendedName>
</protein>
<dbReference type="Proteomes" id="UP001570071">
    <property type="component" value="Unassembled WGS sequence"/>
</dbReference>
<accession>A0ABV4MRN7</accession>
<dbReference type="RefSeq" id="WP_269336613.1">
    <property type="nucleotide sequence ID" value="NZ_JBFSSG010000001.1"/>
</dbReference>
<evidence type="ECO:0000313" key="1">
    <source>
        <dbReference type="EMBL" id="MEZ8719784.1"/>
    </source>
</evidence>
<sequence length="271" mass="30151">MNKATNLITTIAKHVRTNGVITNRAKSSFGADVYELQGVKAMLVDDGYTWVIRTEGLDVSQTATHDPKFAKGDLTTLQGVSDLFFTQSTLEPVDTVEITVTEFGGTDRQHPTTAVLTIDQKTACLIMDALQTAADSEVIESICLNAPIPQFFDEGLPYFHEMLNAKYVADSKGNVWVSANYKESMDAIDAMLPLDTIKELFEAAPSHMLTSKQLETIYGTDNGEYRAYPERNWRRDAETMETFVGYWEWVAEQLQTAKKIQESATVLAVAK</sequence>
<comment type="caution">
    <text evidence="1">The sequence shown here is derived from an EMBL/GenBank/DDBJ whole genome shotgun (WGS) entry which is preliminary data.</text>
</comment>
<proteinExistence type="predicted"/>
<organism evidence="1 2">
    <name type="scientific">Vibrio pomeroyi</name>
    <dbReference type="NCBI Taxonomy" id="198832"/>
    <lineage>
        <taxon>Bacteria</taxon>
        <taxon>Pseudomonadati</taxon>
        <taxon>Pseudomonadota</taxon>
        <taxon>Gammaproteobacteria</taxon>
        <taxon>Vibrionales</taxon>
        <taxon>Vibrionaceae</taxon>
        <taxon>Vibrio</taxon>
    </lineage>
</organism>
<keyword evidence="2" id="KW-1185">Reference proteome</keyword>
<name>A0ABV4MRN7_9VIBR</name>
<gene>
    <name evidence="1" type="ORF">AB6D66_01805</name>
</gene>
<reference evidence="1 2" key="1">
    <citation type="journal article" date="2024" name="ISME J.">
        <title>Tailless and filamentous prophages are predominant in marine Vibrio.</title>
        <authorList>
            <person name="Steensen K."/>
            <person name="Seneca J."/>
            <person name="Bartlau N."/>
            <person name="Yu X.A."/>
            <person name="Hussain F.A."/>
            <person name="Polz M.F."/>
        </authorList>
    </citation>
    <scope>NUCLEOTIDE SEQUENCE [LARGE SCALE GENOMIC DNA]</scope>
    <source>
        <strain evidence="1 2">10N.239.312.F12</strain>
    </source>
</reference>